<dbReference type="Proteomes" id="UP000002061">
    <property type="component" value="Chromosome"/>
</dbReference>
<keyword evidence="3" id="KW-0479">Metal-binding</keyword>
<dbReference type="InterPro" id="IPR005909">
    <property type="entry name" value="RaSEA"/>
</dbReference>
<dbReference type="NCBIfam" id="TIGR01210">
    <property type="entry name" value="archaeosine biosynthesis radical SAM protein RaSEA"/>
    <property type="match status" value="1"/>
</dbReference>
<dbReference type="STRING" id="573063.Metin_0753"/>
<keyword evidence="4" id="KW-0408">Iron</keyword>
<dbReference type="Pfam" id="PF04055">
    <property type="entry name" value="Radical_SAM"/>
    <property type="match status" value="1"/>
</dbReference>
<sequence length="329" mass="38649">MREFHFILKRENLDLSEIMIWIEDEITNNLERVKALTIILKTKGCSYRECVMCSYYLDSHKEVKDKEIIEQFEYAINKFKDFDMVKIFTSGSFLDDKEISKDVRDYILKRLSELNLKEIHIESRVEFITEDRLEELKDYNVVIGLGIESFNERVREVLNKGVSNEEIVRAISLIKKYKLTPKAYLLIKPPFLTESDAIKDAIYSGNKALELGCIVSFCPLTVHKDTLVEYFYKKGEYSPPFLWTVLEVLKNVRDGLVRCDTSGFGSLRGASNRCKCDREIIEKIKKFNLTQNREVLEHSCECKKLWEVFLETEKRNIVPLNRELTLTYQ</sequence>
<gene>
    <name evidence="7" type="ordered locus">Metin_0753</name>
</gene>
<dbReference type="KEGG" id="mif:Metin_0753"/>
<proteinExistence type="predicted"/>
<evidence type="ECO:0000256" key="1">
    <source>
        <dbReference type="ARBA" id="ARBA00001966"/>
    </source>
</evidence>
<dbReference type="SUPFAM" id="SSF102114">
    <property type="entry name" value="Radical SAM enzymes"/>
    <property type="match status" value="1"/>
</dbReference>
<dbReference type="GO" id="GO:0051536">
    <property type="term" value="F:iron-sulfur cluster binding"/>
    <property type="evidence" value="ECO:0007669"/>
    <property type="project" value="UniProtKB-KW"/>
</dbReference>
<dbReference type="InterPro" id="IPR013785">
    <property type="entry name" value="Aldolase_TIM"/>
</dbReference>
<dbReference type="InterPro" id="IPR058240">
    <property type="entry name" value="rSAM_sf"/>
</dbReference>
<evidence type="ECO:0000256" key="3">
    <source>
        <dbReference type="ARBA" id="ARBA00022723"/>
    </source>
</evidence>
<dbReference type="InterPro" id="IPR007197">
    <property type="entry name" value="rSAM"/>
</dbReference>
<dbReference type="SMART" id="SM00729">
    <property type="entry name" value="Elp3"/>
    <property type="match status" value="1"/>
</dbReference>
<feature type="domain" description="Radical SAM core" evidence="6">
    <location>
        <begin position="30"/>
        <end position="260"/>
    </location>
</feature>
<dbReference type="AlphaFoldDB" id="D5VS67"/>
<keyword evidence="2" id="KW-0949">S-adenosyl-L-methionine</keyword>
<dbReference type="PIRSF" id="PIRSF004954">
    <property type="entry name" value="Radical_SAM"/>
    <property type="match status" value="1"/>
</dbReference>
<dbReference type="EMBL" id="CP002009">
    <property type="protein sequence ID" value="ADG13420.1"/>
    <property type="molecule type" value="Genomic_DNA"/>
</dbReference>
<dbReference type="Gene3D" id="3.20.20.70">
    <property type="entry name" value="Aldolase class I"/>
    <property type="match status" value="1"/>
</dbReference>
<name>D5VS67_METIM</name>
<evidence type="ECO:0000256" key="2">
    <source>
        <dbReference type="ARBA" id="ARBA00022691"/>
    </source>
</evidence>
<dbReference type="SFLD" id="SFLDS00029">
    <property type="entry name" value="Radical_SAM"/>
    <property type="match status" value="1"/>
</dbReference>
<evidence type="ECO:0000259" key="6">
    <source>
        <dbReference type="PROSITE" id="PS51918"/>
    </source>
</evidence>
<dbReference type="InterPro" id="IPR006638">
    <property type="entry name" value="Elp3/MiaA/NifB-like_rSAM"/>
</dbReference>
<dbReference type="SFLD" id="SFLDG01082">
    <property type="entry name" value="B12-binding_domain_containing"/>
    <property type="match status" value="1"/>
</dbReference>
<evidence type="ECO:0000256" key="5">
    <source>
        <dbReference type="ARBA" id="ARBA00023014"/>
    </source>
</evidence>
<protein>
    <submittedName>
        <fullName evidence="7">Radical SAM domain protein</fullName>
    </submittedName>
</protein>
<dbReference type="GO" id="GO:0046872">
    <property type="term" value="F:metal ion binding"/>
    <property type="evidence" value="ECO:0007669"/>
    <property type="project" value="UniProtKB-KW"/>
</dbReference>
<dbReference type="CDD" id="cd01335">
    <property type="entry name" value="Radical_SAM"/>
    <property type="match status" value="1"/>
</dbReference>
<dbReference type="GO" id="GO:0003824">
    <property type="term" value="F:catalytic activity"/>
    <property type="evidence" value="ECO:0007669"/>
    <property type="project" value="InterPro"/>
</dbReference>
<dbReference type="InterPro" id="IPR051198">
    <property type="entry name" value="BchE-like"/>
</dbReference>
<comment type="cofactor">
    <cofactor evidence="1">
        <name>[4Fe-4S] cluster</name>
        <dbReference type="ChEBI" id="CHEBI:49883"/>
    </cofactor>
</comment>
<reference evidence="7" key="1">
    <citation type="submission" date="2010-04" db="EMBL/GenBank/DDBJ databases">
        <title>Complete sequence of Methanocaldococcus infernus ME.</title>
        <authorList>
            <consortium name="US DOE Joint Genome Institute"/>
            <person name="Lucas S."/>
            <person name="Copeland A."/>
            <person name="Lapidus A."/>
            <person name="Cheng J.-F."/>
            <person name="Bruce D."/>
            <person name="Goodwin L."/>
            <person name="Pitluck S."/>
            <person name="Munk A.C."/>
            <person name="Detter J.C."/>
            <person name="Han C."/>
            <person name="Tapia R."/>
            <person name="Land M."/>
            <person name="Hauser L."/>
            <person name="Kyrpides N."/>
            <person name="Mikhailova N."/>
            <person name="Sieprawska-Lupa M."/>
            <person name="Whitman W.B."/>
            <person name="Woyke T."/>
        </authorList>
    </citation>
    <scope>NUCLEOTIDE SEQUENCE [LARGE SCALE GENOMIC DNA]</scope>
    <source>
        <strain evidence="7">ME</strain>
    </source>
</reference>
<dbReference type="eggNOG" id="arCOG01360">
    <property type="taxonomic scope" value="Archaea"/>
</dbReference>
<evidence type="ECO:0000256" key="4">
    <source>
        <dbReference type="ARBA" id="ARBA00023004"/>
    </source>
</evidence>
<dbReference type="PANTHER" id="PTHR43409">
    <property type="entry name" value="ANAEROBIC MAGNESIUM-PROTOPORPHYRIN IX MONOMETHYL ESTER CYCLASE-RELATED"/>
    <property type="match status" value="1"/>
</dbReference>
<evidence type="ECO:0000313" key="7">
    <source>
        <dbReference type="EMBL" id="ADG13420.1"/>
    </source>
</evidence>
<evidence type="ECO:0000313" key="8">
    <source>
        <dbReference type="Proteomes" id="UP000002061"/>
    </source>
</evidence>
<dbReference type="PROSITE" id="PS51918">
    <property type="entry name" value="RADICAL_SAM"/>
    <property type="match status" value="1"/>
</dbReference>
<organism evidence="7 8">
    <name type="scientific">Methanocaldococcus infernus (strain DSM 11812 / JCM 15783 / ME)</name>
    <dbReference type="NCBI Taxonomy" id="573063"/>
    <lineage>
        <taxon>Archaea</taxon>
        <taxon>Methanobacteriati</taxon>
        <taxon>Methanobacteriota</taxon>
        <taxon>Methanomada group</taxon>
        <taxon>Methanococci</taxon>
        <taxon>Methanococcales</taxon>
        <taxon>Methanocaldococcaceae</taxon>
        <taxon>Methanocaldococcus</taxon>
    </lineage>
</organism>
<dbReference type="HOGENOM" id="CLU_060488_0_0_2"/>
<keyword evidence="5" id="KW-0411">Iron-sulfur</keyword>
<accession>D5VS67</accession>
<keyword evidence="8" id="KW-1185">Reference proteome</keyword>